<sequence length="62" mass="6863">MLKRIQHSGSDVETRVSLIHLSKFDPVTKNTPAGCCGRRGTKPSGPKWKKIGLLLWGMTFVP</sequence>
<reference evidence="1" key="1">
    <citation type="submission" date="2018-11" db="EMBL/GenBank/DDBJ databases">
        <authorList>
            <person name="Grassa J C."/>
        </authorList>
    </citation>
    <scope>NUCLEOTIDE SEQUENCE [LARGE SCALE GENOMIC DNA]</scope>
</reference>
<organism evidence="1 2">
    <name type="scientific">Cannabis sativa</name>
    <name type="common">Hemp</name>
    <name type="synonym">Marijuana</name>
    <dbReference type="NCBI Taxonomy" id="3483"/>
    <lineage>
        <taxon>Eukaryota</taxon>
        <taxon>Viridiplantae</taxon>
        <taxon>Streptophyta</taxon>
        <taxon>Embryophyta</taxon>
        <taxon>Tracheophyta</taxon>
        <taxon>Spermatophyta</taxon>
        <taxon>Magnoliopsida</taxon>
        <taxon>eudicotyledons</taxon>
        <taxon>Gunneridae</taxon>
        <taxon>Pentapetalae</taxon>
        <taxon>rosids</taxon>
        <taxon>fabids</taxon>
        <taxon>Rosales</taxon>
        <taxon>Cannabaceae</taxon>
        <taxon>Cannabis</taxon>
    </lineage>
</organism>
<dbReference type="Gramene" id="novel_model_985_5bd9a17a">
    <property type="protein sequence ID" value="cds.novel_model_985_5bd9a17a"/>
    <property type="gene ID" value="novel_gene_556_5bd9a17a"/>
</dbReference>
<protein>
    <submittedName>
        <fullName evidence="1">Uncharacterized protein</fullName>
    </submittedName>
</protein>
<dbReference type="EMBL" id="UZAU01000018">
    <property type="status" value="NOT_ANNOTATED_CDS"/>
    <property type="molecule type" value="Genomic_DNA"/>
</dbReference>
<dbReference type="AlphaFoldDB" id="A0A803RCP4"/>
<evidence type="ECO:0000313" key="2">
    <source>
        <dbReference type="Proteomes" id="UP000596661"/>
    </source>
</evidence>
<dbReference type="EnsemblPlants" id="novel_model_985_5bd9a17a">
    <property type="protein sequence ID" value="cds.novel_model_985_5bd9a17a"/>
    <property type="gene ID" value="novel_gene_556_5bd9a17a"/>
</dbReference>
<reference evidence="1" key="2">
    <citation type="submission" date="2021-03" db="UniProtKB">
        <authorList>
            <consortium name="EnsemblPlants"/>
        </authorList>
    </citation>
    <scope>IDENTIFICATION</scope>
</reference>
<keyword evidence="2" id="KW-1185">Reference proteome</keyword>
<accession>A0A803RCP4</accession>
<name>A0A803RCP4_CANSA</name>
<dbReference type="Proteomes" id="UP000596661">
    <property type="component" value="Chromosome 1"/>
</dbReference>
<evidence type="ECO:0000313" key="1">
    <source>
        <dbReference type="EnsemblPlants" id="cds.novel_model_985_5bd9a17a"/>
    </source>
</evidence>
<proteinExistence type="predicted"/>